<feature type="transmembrane region" description="Helical" evidence="1">
    <location>
        <begin position="6"/>
        <end position="24"/>
    </location>
</feature>
<dbReference type="InterPro" id="IPR058058">
    <property type="entry name" value="CBU_0592-like"/>
</dbReference>
<reference evidence="3 4" key="1">
    <citation type="submission" date="2018-11" db="EMBL/GenBank/DDBJ databases">
        <authorList>
            <person name="Li F."/>
        </authorList>
    </citation>
    <scope>NUCLEOTIDE SEQUENCE [LARGE SCALE GENOMIC DNA]</scope>
    <source>
        <strain evidence="3 4">YS17T</strain>
    </source>
</reference>
<protein>
    <recommendedName>
        <fullName evidence="2">CBU-0592-like domain-containing protein</fullName>
    </recommendedName>
</protein>
<keyword evidence="1" id="KW-0472">Membrane</keyword>
<keyword evidence="1" id="KW-1133">Transmembrane helix</keyword>
<dbReference type="Pfam" id="PF26604">
    <property type="entry name" value="CBU_0592"/>
    <property type="match status" value="1"/>
</dbReference>
<dbReference type="RefSeq" id="WP_124236247.1">
    <property type="nucleotide sequence ID" value="NZ_JBHUFI010000003.1"/>
</dbReference>
<proteinExistence type="predicted"/>
<keyword evidence="4" id="KW-1185">Reference proteome</keyword>
<gene>
    <name evidence="3" type="ORF">EHW97_05970</name>
</gene>
<sequence length="89" mass="9204">MDGLVAGILGWLGTAGTFAAYLLLWRGRVASTSITYAAMNTVGGVLAGTAGALYGAWPVVASNTIWAAIGAHTLVMTLRARSRRHSTVL</sequence>
<dbReference type="Proteomes" id="UP000275225">
    <property type="component" value="Unassembled WGS sequence"/>
</dbReference>
<feature type="domain" description="CBU-0592-like" evidence="2">
    <location>
        <begin position="8"/>
        <end position="81"/>
    </location>
</feature>
<feature type="transmembrane region" description="Helical" evidence="1">
    <location>
        <begin position="63"/>
        <end position="80"/>
    </location>
</feature>
<evidence type="ECO:0000259" key="2">
    <source>
        <dbReference type="Pfam" id="PF26604"/>
    </source>
</evidence>
<dbReference type="Gene3D" id="1.20.1280.290">
    <property type="match status" value="1"/>
</dbReference>
<name>A0A3N6WUW4_9ACTN</name>
<evidence type="ECO:0000313" key="4">
    <source>
        <dbReference type="Proteomes" id="UP000275225"/>
    </source>
</evidence>
<evidence type="ECO:0000256" key="1">
    <source>
        <dbReference type="SAM" id="Phobius"/>
    </source>
</evidence>
<dbReference type="AlphaFoldDB" id="A0A3N6WUW4"/>
<comment type="caution">
    <text evidence="3">The sequence shown here is derived from an EMBL/GenBank/DDBJ whole genome shotgun (WGS) entry which is preliminary data.</text>
</comment>
<dbReference type="OrthoDB" id="3256397at2"/>
<organism evidence="3 4">
    <name type="scientific">Aeromicrobium camelliae</name>
    <dbReference type="NCBI Taxonomy" id="1538144"/>
    <lineage>
        <taxon>Bacteria</taxon>
        <taxon>Bacillati</taxon>
        <taxon>Actinomycetota</taxon>
        <taxon>Actinomycetes</taxon>
        <taxon>Propionibacteriales</taxon>
        <taxon>Nocardioidaceae</taxon>
        <taxon>Aeromicrobium</taxon>
    </lineage>
</organism>
<feature type="transmembrane region" description="Helical" evidence="1">
    <location>
        <begin position="36"/>
        <end position="57"/>
    </location>
</feature>
<dbReference type="EMBL" id="RQJX01000005">
    <property type="protein sequence ID" value="RQN08792.1"/>
    <property type="molecule type" value="Genomic_DNA"/>
</dbReference>
<keyword evidence="1" id="KW-0812">Transmembrane</keyword>
<evidence type="ECO:0000313" key="3">
    <source>
        <dbReference type="EMBL" id="RQN08792.1"/>
    </source>
</evidence>
<accession>A0A3N6WUW4</accession>